<geneLocation type="plasmid" evidence="1 2">
    <name>p7</name>
</geneLocation>
<keyword evidence="1" id="KW-0614">Plasmid</keyword>
<protein>
    <submittedName>
        <fullName evidence="1">Uncharacterized protein</fullName>
    </submittedName>
</protein>
<name>A0AAQ0B576_LEPIR</name>
<sequence>MIIREPTHKPALRWGIDIGGVLMEADTDTSFFGPDYLYTPQVIGAFETIEFLCDEFGSENVYLVSKCSEATAQRSLEWLTYRRFYSETGFARQNVLFCRSREEKARICNQHALSAFIDDRYSVLQHMLEDTRLTKLFLFAPQQEELTLFRAAQPNRIQLIDHWFWINAHLTFEISPPPFPLPPRWRLVKDRTESDTMARQFLKETARLSPNSDLLGLRCIARFQDEVLLQAGLDEFFISYLTWSNEPDFNPSAPPLRPYTLAEAIDRLKGSAIAFKWPPPGFTLDRENKRIVEEAE</sequence>
<evidence type="ECO:0000313" key="1">
    <source>
        <dbReference type="EMBL" id="QOI53299.1"/>
    </source>
</evidence>
<evidence type="ECO:0000313" key="2">
    <source>
        <dbReference type="Proteomes" id="UP000663255"/>
    </source>
</evidence>
<dbReference type="EMBL" id="CP043899">
    <property type="protein sequence ID" value="QOI53299.1"/>
    <property type="molecule type" value="Genomic_DNA"/>
</dbReference>
<dbReference type="Proteomes" id="UP000663255">
    <property type="component" value="Plasmid p7"/>
</dbReference>
<accession>A0AAQ0B576</accession>
<organism evidence="1 2">
    <name type="scientific">Leptospira interrogans serovar Bataviae</name>
    <dbReference type="NCBI Taxonomy" id="312175"/>
    <lineage>
        <taxon>Bacteria</taxon>
        <taxon>Pseudomonadati</taxon>
        <taxon>Spirochaetota</taxon>
        <taxon>Spirochaetia</taxon>
        <taxon>Leptospirales</taxon>
        <taxon>Leptospiraceae</taxon>
        <taxon>Leptospira</taxon>
    </lineage>
</organism>
<dbReference type="RefSeq" id="WP_061243968.1">
    <property type="nucleotide sequence ID" value="NZ_CP043899.1"/>
</dbReference>
<reference evidence="1" key="1">
    <citation type="submission" date="2019-09" db="EMBL/GenBank/DDBJ databases">
        <title>Comparative Genomics of Leptospira interrogans Reveals Genome Plasticity - A Common Adaptive Strategy for Survival in Various Hosts.</title>
        <authorList>
            <person name="Ramli S.R."/>
            <person name="Bunk B."/>
            <person name="Goris M."/>
            <person name="Bhuju S."/>
            <person name="Jarek M."/>
            <person name="Sproer C."/>
            <person name="Mustakim S."/>
            <person name="Strommenger B."/>
            <person name="Pessler F."/>
        </authorList>
    </citation>
    <scope>NUCLEOTIDE SEQUENCE</scope>
    <source>
        <strain evidence="1">1489</strain>
        <plasmid evidence="1">p7</plasmid>
    </source>
</reference>
<gene>
    <name evidence="1" type="ORF">Lepto1489_23415</name>
</gene>
<dbReference type="AlphaFoldDB" id="A0AAQ0B576"/>
<proteinExistence type="predicted"/>